<evidence type="ECO:0000313" key="8">
    <source>
        <dbReference type="EMBL" id="KAK3003696.1"/>
    </source>
</evidence>
<proteinExistence type="inferred from homology"/>
<accession>A0AA88V852</accession>
<evidence type="ECO:0000256" key="5">
    <source>
        <dbReference type="ARBA" id="ARBA00023136"/>
    </source>
</evidence>
<dbReference type="EMBL" id="JAVXUP010002376">
    <property type="protein sequence ID" value="KAK3003696.1"/>
    <property type="molecule type" value="Genomic_DNA"/>
</dbReference>
<protein>
    <submittedName>
        <fullName evidence="8">Uncharacterized protein</fullName>
    </submittedName>
</protein>
<feature type="transmembrane region" description="Helical" evidence="7">
    <location>
        <begin position="66"/>
        <end position="86"/>
    </location>
</feature>
<organism evidence="8 9">
    <name type="scientific">Escallonia herrerae</name>
    <dbReference type="NCBI Taxonomy" id="1293975"/>
    <lineage>
        <taxon>Eukaryota</taxon>
        <taxon>Viridiplantae</taxon>
        <taxon>Streptophyta</taxon>
        <taxon>Embryophyta</taxon>
        <taxon>Tracheophyta</taxon>
        <taxon>Spermatophyta</taxon>
        <taxon>Magnoliopsida</taxon>
        <taxon>eudicotyledons</taxon>
        <taxon>Gunneridae</taxon>
        <taxon>Pentapetalae</taxon>
        <taxon>asterids</taxon>
        <taxon>campanulids</taxon>
        <taxon>Escalloniales</taxon>
        <taxon>Escalloniaceae</taxon>
        <taxon>Escallonia</taxon>
    </lineage>
</organism>
<feature type="compositionally biased region" description="Low complexity" evidence="6">
    <location>
        <begin position="11"/>
        <end position="21"/>
    </location>
</feature>
<dbReference type="PANTHER" id="PTHR15876:SF8">
    <property type="entry name" value="TRANSMEMBRANE PROTEIN ADIPOCYTE-ASSOCIATED 1"/>
    <property type="match status" value="1"/>
</dbReference>
<evidence type="ECO:0000256" key="2">
    <source>
        <dbReference type="ARBA" id="ARBA00010125"/>
    </source>
</evidence>
<evidence type="ECO:0000256" key="6">
    <source>
        <dbReference type="SAM" id="MobiDB-lite"/>
    </source>
</evidence>
<dbReference type="GO" id="GO:0004930">
    <property type="term" value="F:G protein-coupled receptor activity"/>
    <property type="evidence" value="ECO:0007669"/>
    <property type="project" value="TreeGrafter"/>
</dbReference>
<evidence type="ECO:0000256" key="4">
    <source>
        <dbReference type="ARBA" id="ARBA00022989"/>
    </source>
</evidence>
<keyword evidence="3 7" id="KW-0812">Transmembrane</keyword>
<reference evidence="8" key="1">
    <citation type="submission" date="2022-12" db="EMBL/GenBank/DDBJ databases">
        <title>Draft genome assemblies for two species of Escallonia (Escalloniales).</title>
        <authorList>
            <person name="Chanderbali A."/>
            <person name="Dervinis C."/>
            <person name="Anghel I."/>
            <person name="Soltis D."/>
            <person name="Soltis P."/>
            <person name="Zapata F."/>
        </authorList>
    </citation>
    <scope>NUCLEOTIDE SEQUENCE</scope>
    <source>
        <strain evidence="8">UCBG64.0493</strain>
        <tissue evidence="8">Leaf</tissue>
    </source>
</reference>
<dbReference type="Pfam" id="PF10160">
    <property type="entry name" value="Tmemb_40"/>
    <property type="match status" value="1"/>
</dbReference>
<name>A0AA88V852_9ASTE</name>
<gene>
    <name evidence="8" type="ORF">RJ639_019204</name>
</gene>
<evidence type="ECO:0000256" key="7">
    <source>
        <dbReference type="SAM" id="Phobius"/>
    </source>
</evidence>
<evidence type="ECO:0000256" key="1">
    <source>
        <dbReference type="ARBA" id="ARBA00004141"/>
    </source>
</evidence>
<dbReference type="Proteomes" id="UP001188597">
    <property type="component" value="Unassembled WGS sequence"/>
</dbReference>
<evidence type="ECO:0000313" key="9">
    <source>
        <dbReference type="Proteomes" id="UP001188597"/>
    </source>
</evidence>
<comment type="subcellular location">
    <subcellularLocation>
        <location evidence="1">Membrane</location>
        <topology evidence="1">Multi-pass membrane protein</topology>
    </subcellularLocation>
</comment>
<evidence type="ECO:0000256" key="3">
    <source>
        <dbReference type="ARBA" id="ARBA00022692"/>
    </source>
</evidence>
<comment type="caution">
    <text evidence="8">The sequence shown here is derived from an EMBL/GenBank/DDBJ whole genome shotgun (WGS) entry which is preliminary data.</text>
</comment>
<dbReference type="InterPro" id="IPR018781">
    <property type="entry name" value="TPRA1/CAND2/CAND8"/>
</dbReference>
<feature type="region of interest" description="Disordered" evidence="6">
    <location>
        <begin position="1"/>
        <end position="26"/>
    </location>
</feature>
<feature type="transmembrane region" description="Helical" evidence="7">
    <location>
        <begin position="35"/>
        <end position="54"/>
    </location>
</feature>
<sequence>MSVIQGIAATASSLPPASSLSGKTDSDGDCHGFLHNAALLLCSTTFVLYLAFHAKKNVRKLRHGRSLIMIAYYLLLWFTALLNLAWCSLQWPVNKLDRL</sequence>
<comment type="similarity">
    <text evidence="2">Belongs to the UPF0359 family.</text>
</comment>
<keyword evidence="5 7" id="KW-0472">Membrane</keyword>
<keyword evidence="9" id="KW-1185">Reference proteome</keyword>
<dbReference type="GO" id="GO:0005886">
    <property type="term" value="C:plasma membrane"/>
    <property type="evidence" value="ECO:0007669"/>
    <property type="project" value="TreeGrafter"/>
</dbReference>
<dbReference type="PANTHER" id="PTHR15876">
    <property type="entry name" value="TRANSMEMBRANE PROTEIN ADIPOCYTE-ASSOCIATED 1"/>
    <property type="match status" value="1"/>
</dbReference>
<dbReference type="AlphaFoldDB" id="A0AA88V852"/>
<keyword evidence="4 7" id="KW-1133">Transmembrane helix</keyword>